<feature type="region of interest" description="Disordered" evidence="1">
    <location>
        <begin position="418"/>
        <end position="480"/>
    </location>
</feature>
<keyword evidence="3" id="KW-1185">Reference proteome</keyword>
<name>A0A8H3HWK8_9LECA</name>
<accession>A0A8H3HWK8</accession>
<feature type="region of interest" description="Disordered" evidence="1">
    <location>
        <begin position="612"/>
        <end position="631"/>
    </location>
</feature>
<protein>
    <submittedName>
        <fullName evidence="2">Uncharacterized protein</fullName>
    </submittedName>
</protein>
<comment type="caution">
    <text evidence="2">The sequence shown here is derived from an EMBL/GenBank/DDBJ whole genome shotgun (WGS) entry which is preliminary data.</text>
</comment>
<feature type="compositionally biased region" description="Basic and acidic residues" evidence="1">
    <location>
        <begin position="424"/>
        <end position="442"/>
    </location>
</feature>
<feature type="compositionally biased region" description="Basic and acidic residues" evidence="1">
    <location>
        <begin position="612"/>
        <end position="628"/>
    </location>
</feature>
<evidence type="ECO:0000256" key="1">
    <source>
        <dbReference type="SAM" id="MobiDB-lite"/>
    </source>
</evidence>
<dbReference type="OrthoDB" id="5324651at2759"/>
<feature type="compositionally biased region" description="Acidic residues" evidence="1">
    <location>
        <begin position="115"/>
        <end position="128"/>
    </location>
</feature>
<sequence length="791" mass="86902">MPKQHSPDGRLVYLHCSSIFSGANAHVRKVKKISQLLEKHKASIKMLTKEFTLPAVAAIAKELLEEQIFESLPRARLRYPELFQPSETQEAERAASEAEVIRIEAEAAQDIVLTSDDEGGDECPDFEQGEQQAEPEGTLEDKAEAGDNVQINAVKLQKSTTQAHHALSIPRLHPVYLPFKTQHRILVSVQSLLEECCLEFGNTWVPDLMEARKWKEAESLELTEWTKRFLKYAKSLPPSAIKPVPGKSIAEVLFGTSTLRHSAVHRLPTSAAGILNMLSAAITFAEALDDSKRAEKVAEIKTQLQASIEEIVQHQNLLEHKLTDQFEDIARRRAELDELERSSIEEMLATDKEQRTEVGSALESFLVGSQQVSNPCACSHIPSLDGAKADSKAEENNKSCWIEHELKPLAGINEVQAYDQSPLGEEKPRQDEKSGKDDRPPCHDSGGSVEGESEISESTFSALRTKGQKKKGKKAAASGWDISAAEQAPVLMDEAPASEDASPAPVHVTHNLSWKWPGYGACNFVATRGVAAEPHNAVEEAIPAEAFPTEEPYIIAPEEDPLPEDTLPAEEAFSKEDPMGKKKVVPQATLEASQAEPIIEGFDSAKKHTLDQRDSIPNDLDDPHEPTLKPDIAPMDSAPAENAEFLVPPPRPALCAVRDKPDYHSPPPSAPSSTATSVLETAAPEAPTEYGHTITLKILNGSKVLRAIVFIRACTRTAILNEARAYYVKWAQDDQILGTQLAKGCDLTLMSLNMYGYDMDLSTYKLENLSSLLGAIEKMGIPRFTLRISEI</sequence>
<reference evidence="2" key="1">
    <citation type="submission" date="2021-03" db="EMBL/GenBank/DDBJ databases">
        <authorList>
            <person name="Tagirdzhanova G."/>
        </authorList>
    </citation>
    <scope>NUCLEOTIDE SEQUENCE</scope>
</reference>
<proteinExistence type="predicted"/>
<dbReference type="EMBL" id="CAJPDR010000011">
    <property type="protein sequence ID" value="CAF9905422.1"/>
    <property type="molecule type" value="Genomic_DNA"/>
</dbReference>
<feature type="region of interest" description="Disordered" evidence="1">
    <location>
        <begin position="115"/>
        <end position="137"/>
    </location>
</feature>
<feature type="region of interest" description="Disordered" evidence="1">
    <location>
        <begin position="656"/>
        <end position="679"/>
    </location>
</feature>
<dbReference type="AlphaFoldDB" id="A0A8H3HWK8"/>
<evidence type="ECO:0000313" key="3">
    <source>
        <dbReference type="Proteomes" id="UP000664203"/>
    </source>
</evidence>
<evidence type="ECO:0000313" key="2">
    <source>
        <dbReference type="EMBL" id="CAF9905422.1"/>
    </source>
</evidence>
<organism evidence="2 3">
    <name type="scientific">Alectoria fallacina</name>
    <dbReference type="NCBI Taxonomy" id="1903189"/>
    <lineage>
        <taxon>Eukaryota</taxon>
        <taxon>Fungi</taxon>
        <taxon>Dikarya</taxon>
        <taxon>Ascomycota</taxon>
        <taxon>Pezizomycotina</taxon>
        <taxon>Lecanoromycetes</taxon>
        <taxon>OSLEUM clade</taxon>
        <taxon>Lecanoromycetidae</taxon>
        <taxon>Lecanorales</taxon>
        <taxon>Lecanorineae</taxon>
        <taxon>Parmeliaceae</taxon>
        <taxon>Alectoria</taxon>
    </lineage>
</organism>
<gene>
    <name evidence="2" type="ORF">ALECFALPRED_000607</name>
</gene>
<dbReference type="Proteomes" id="UP000664203">
    <property type="component" value="Unassembled WGS sequence"/>
</dbReference>